<proteinExistence type="predicted"/>
<dbReference type="EMBL" id="BK014922">
    <property type="protein sequence ID" value="DAD82608.1"/>
    <property type="molecule type" value="Genomic_DNA"/>
</dbReference>
<name>A0A8S5MK72_9CAUD</name>
<protein>
    <submittedName>
        <fullName evidence="1">Uncharacterized protein</fullName>
    </submittedName>
</protein>
<accession>A0A8S5MK72</accession>
<evidence type="ECO:0000313" key="1">
    <source>
        <dbReference type="EMBL" id="DAD82608.1"/>
    </source>
</evidence>
<reference evidence="1" key="1">
    <citation type="journal article" date="2021" name="Proc. Natl. Acad. Sci. U.S.A.">
        <title>A Catalog of Tens of Thousands of Viruses from Human Metagenomes Reveals Hidden Associations with Chronic Diseases.</title>
        <authorList>
            <person name="Tisza M.J."/>
            <person name="Buck C.B."/>
        </authorList>
    </citation>
    <scope>NUCLEOTIDE SEQUENCE</scope>
    <source>
        <strain evidence="1">CtMM521</strain>
    </source>
</reference>
<organism evidence="1">
    <name type="scientific">Siphoviridae sp. ctMM521</name>
    <dbReference type="NCBI Taxonomy" id="2826259"/>
    <lineage>
        <taxon>Viruses</taxon>
        <taxon>Duplodnaviria</taxon>
        <taxon>Heunggongvirae</taxon>
        <taxon>Uroviricota</taxon>
        <taxon>Caudoviricetes</taxon>
    </lineage>
</organism>
<sequence>MTQGSENAVDTDFEKREWETLTYEEKNRLLFLRQKRLLDMFLERNAISKAQYEKSLHDLTSKMGAVVEASE</sequence>